<feature type="compositionally biased region" description="Low complexity" evidence="1">
    <location>
        <begin position="183"/>
        <end position="208"/>
    </location>
</feature>
<gene>
    <name evidence="2" type="ORF">SGFS_020820</name>
</gene>
<evidence type="ECO:0000313" key="3">
    <source>
        <dbReference type="Proteomes" id="UP001321542"/>
    </source>
</evidence>
<name>A0ABN5VBV2_9ACTN</name>
<feature type="region of interest" description="Disordered" evidence="1">
    <location>
        <begin position="168"/>
        <end position="208"/>
    </location>
</feature>
<evidence type="ECO:0000256" key="1">
    <source>
        <dbReference type="SAM" id="MobiDB-lite"/>
    </source>
</evidence>
<dbReference type="Proteomes" id="UP001321542">
    <property type="component" value="Chromosome"/>
</dbReference>
<dbReference type="RefSeq" id="WP_286249459.1">
    <property type="nucleotide sequence ID" value="NZ_AP018448.1"/>
</dbReference>
<keyword evidence="3" id="KW-1185">Reference proteome</keyword>
<protein>
    <submittedName>
        <fullName evidence="2">Uncharacterized protein</fullName>
    </submittedName>
</protein>
<reference evidence="2 3" key="1">
    <citation type="journal article" date="2010" name="ChemBioChem">
        <title>Cloning and characterization of the biosynthetic gene cluster of 16-membered macrolide antibiotic FD-891: involvement of a dual functional cytochrome P450 monooxygenase catalyzing epoxidation and hydroxylation.</title>
        <authorList>
            <person name="Kudo F."/>
            <person name="Motegi A."/>
            <person name="Mizoue K."/>
            <person name="Eguchi T."/>
        </authorList>
    </citation>
    <scope>NUCLEOTIDE SEQUENCE [LARGE SCALE GENOMIC DNA]</scope>
    <source>
        <strain evidence="2 3">A-8890</strain>
    </source>
</reference>
<accession>A0ABN5VBV2</accession>
<proteinExistence type="predicted"/>
<organism evidence="2 3">
    <name type="scientific">Streptomyces graminofaciens</name>
    <dbReference type="NCBI Taxonomy" id="68212"/>
    <lineage>
        <taxon>Bacteria</taxon>
        <taxon>Bacillati</taxon>
        <taxon>Actinomycetota</taxon>
        <taxon>Actinomycetes</taxon>
        <taxon>Kitasatosporales</taxon>
        <taxon>Streptomycetaceae</taxon>
        <taxon>Streptomyces</taxon>
    </lineage>
</organism>
<dbReference type="EMBL" id="AP018448">
    <property type="protein sequence ID" value="BBC30788.1"/>
    <property type="molecule type" value="Genomic_DNA"/>
</dbReference>
<reference evidence="2 3" key="2">
    <citation type="journal article" date="2023" name="ChemBioChem">
        <title>Acyltransferase Domain Exchange between Two Independent Type I Polyketide Synthases in the Same Producer Strain of Macrolide Antibiotics.</title>
        <authorList>
            <person name="Kudo F."/>
            <person name="Kishikawa K."/>
            <person name="Tsuboi K."/>
            <person name="Kido T."/>
            <person name="Usui T."/>
            <person name="Hashimoto J."/>
            <person name="Shin-Ya K."/>
            <person name="Miyanaga A."/>
            <person name="Eguchi T."/>
        </authorList>
    </citation>
    <scope>NUCLEOTIDE SEQUENCE [LARGE SCALE GENOMIC DNA]</scope>
    <source>
        <strain evidence="2 3">A-8890</strain>
    </source>
</reference>
<evidence type="ECO:0000313" key="2">
    <source>
        <dbReference type="EMBL" id="BBC30788.1"/>
    </source>
</evidence>
<sequence>MRQPPIIRTFLENSLATRSFIARPTDTGYDGVYVHWDGYPSHHLPLLLGAHQYRFDGDLDALCRHLIDEAPEGWSQLGTDLLDGAPEPLRAELVGSDEHPSRKHDNVHVITVGAAEPEPWTVTEKSHGGLDWGYVLHPHGIEVISLHAEDRGPVVAWATDPRARFSNGTYRWRPGHPIPATLPPRATGPSTPAAAPAPTAAPRTAPRR</sequence>